<proteinExistence type="predicted"/>
<feature type="compositionally biased region" description="Basic residues" evidence="1">
    <location>
        <begin position="312"/>
        <end position="325"/>
    </location>
</feature>
<evidence type="ECO:0000313" key="2">
    <source>
        <dbReference type="EMBL" id="KAG5554376.1"/>
    </source>
</evidence>
<name>A0AAV6KP55_9ERIC</name>
<keyword evidence="3" id="KW-1185">Reference proteome</keyword>
<evidence type="ECO:0000256" key="1">
    <source>
        <dbReference type="SAM" id="MobiDB-lite"/>
    </source>
</evidence>
<evidence type="ECO:0000313" key="3">
    <source>
        <dbReference type="Proteomes" id="UP000823749"/>
    </source>
</evidence>
<sequence>MHDMQNVSPTQPASISSLLTSNSVQNSSPGKSLSGRLVSPTQSSHFLPFIQRHPDHVWGFWEEALGEAWENISPYYPTLVPPSPHPQVVVTFLSAPYTFSGDLPPQTIQLNQIYNPVTWFLPNNTLYQDQIHVETLLPLTLPPKMEFHCLEDIPRVFQIPGQLNVAHLLTASKTPNQLFVSVESSNQPGFAAPLHLVMLNPLYLDPVSKAEMPCQSVEVLNQPPLIPTNLPMKILMWNSRGAANPHFRRHFADMVREHNPTFVIIMETQIAGPRAKRLSEELGFTNSFVADAPLMEDLPIRRREEEREEPRRRRVDWRKSKSNVRRNKDTTSCW</sequence>
<reference evidence="2" key="1">
    <citation type="submission" date="2020-08" db="EMBL/GenBank/DDBJ databases">
        <title>Plant Genome Project.</title>
        <authorList>
            <person name="Zhang R.-G."/>
        </authorList>
    </citation>
    <scope>NUCLEOTIDE SEQUENCE</scope>
    <source>
        <strain evidence="2">WSP0</strain>
        <tissue evidence="2">Leaf</tissue>
    </source>
</reference>
<feature type="region of interest" description="Disordered" evidence="1">
    <location>
        <begin position="304"/>
        <end position="334"/>
    </location>
</feature>
<comment type="caution">
    <text evidence="2">The sequence shown here is derived from an EMBL/GenBank/DDBJ whole genome shotgun (WGS) entry which is preliminary data.</text>
</comment>
<dbReference type="PANTHER" id="PTHR35218">
    <property type="entry name" value="RNASE H DOMAIN-CONTAINING PROTEIN"/>
    <property type="match status" value="1"/>
</dbReference>
<feature type="region of interest" description="Disordered" evidence="1">
    <location>
        <begin position="1"/>
        <end position="37"/>
    </location>
</feature>
<protein>
    <recommendedName>
        <fullName evidence="4">Endonuclease/exonuclease/phosphatase domain-containing protein</fullName>
    </recommendedName>
</protein>
<dbReference type="EMBL" id="JACTNZ010000004">
    <property type="protein sequence ID" value="KAG5554376.1"/>
    <property type="molecule type" value="Genomic_DNA"/>
</dbReference>
<dbReference type="AlphaFoldDB" id="A0AAV6KP55"/>
<evidence type="ECO:0008006" key="4">
    <source>
        <dbReference type="Google" id="ProtNLM"/>
    </source>
</evidence>
<organism evidence="2 3">
    <name type="scientific">Rhododendron griersonianum</name>
    <dbReference type="NCBI Taxonomy" id="479676"/>
    <lineage>
        <taxon>Eukaryota</taxon>
        <taxon>Viridiplantae</taxon>
        <taxon>Streptophyta</taxon>
        <taxon>Embryophyta</taxon>
        <taxon>Tracheophyta</taxon>
        <taxon>Spermatophyta</taxon>
        <taxon>Magnoliopsida</taxon>
        <taxon>eudicotyledons</taxon>
        <taxon>Gunneridae</taxon>
        <taxon>Pentapetalae</taxon>
        <taxon>asterids</taxon>
        <taxon>Ericales</taxon>
        <taxon>Ericaceae</taxon>
        <taxon>Ericoideae</taxon>
        <taxon>Rhodoreae</taxon>
        <taxon>Rhododendron</taxon>
    </lineage>
</organism>
<dbReference type="Proteomes" id="UP000823749">
    <property type="component" value="Chromosome 4"/>
</dbReference>
<gene>
    <name evidence="2" type="ORF">RHGRI_012041</name>
</gene>
<feature type="compositionally biased region" description="Polar residues" evidence="1">
    <location>
        <begin position="1"/>
        <end position="31"/>
    </location>
</feature>
<dbReference type="PANTHER" id="PTHR35218:SF9">
    <property type="entry name" value="ENDONUCLEASE_EXONUCLEASE_PHOSPHATASE DOMAIN-CONTAINING PROTEIN"/>
    <property type="match status" value="1"/>
</dbReference>
<accession>A0AAV6KP55</accession>